<sequence>MSSIDLKHLFIHEMMHVWQKQKGMYVIMRGLFSWAVDYSYDLTKPRLADYSMEQQAAIVADYWLLTSHGFKNYYYIVKYKGLHRNENHNTLILNYKKVLGGFPL</sequence>
<evidence type="ECO:0000313" key="1">
    <source>
        <dbReference type="EMBL" id="ARJ41405.1"/>
    </source>
</evidence>
<protein>
    <recommendedName>
        <fullName evidence="3">Type IV secretion protein Rhs</fullName>
    </recommendedName>
</protein>
<organism evidence="1 2">
    <name type="scientific">Pantoea alhagi</name>
    <dbReference type="NCBI Taxonomy" id="1891675"/>
    <lineage>
        <taxon>Bacteria</taxon>
        <taxon>Pseudomonadati</taxon>
        <taxon>Pseudomonadota</taxon>
        <taxon>Gammaproteobacteria</taxon>
        <taxon>Enterobacterales</taxon>
        <taxon>Erwiniaceae</taxon>
        <taxon>Pantoea</taxon>
    </lineage>
</organism>
<keyword evidence="2" id="KW-1185">Reference proteome</keyword>
<name>A0A1W6B2T2_9GAMM</name>
<gene>
    <name evidence="1" type="ORF">B1H58_04875</name>
</gene>
<proteinExistence type="predicted"/>
<reference evidence="1 2" key="1">
    <citation type="submission" date="2017-02" db="EMBL/GenBank/DDBJ databases">
        <title>Complete genome sequence of the drought resistance-promoting endophyte Pantoea alhagi LTYR-11Z.</title>
        <authorList>
            <person name="Zhang L."/>
        </authorList>
    </citation>
    <scope>NUCLEOTIDE SEQUENCE [LARGE SCALE GENOMIC DNA]</scope>
    <source>
        <strain evidence="1 2">LTYR-11Z</strain>
    </source>
</reference>
<dbReference type="EMBL" id="CP019706">
    <property type="protein sequence ID" value="ARJ41405.1"/>
    <property type="molecule type" value="Genomic_DNA"/>
</dbReference>
<accession>A0A1W6B2T2</accession>
<dbReference type="KEGG" id="palh:B1H58_04875"/>
<evidence type="ECO:0000313" key="2">
    <source>
        <dbReference type="Proteomes" id="UP000192900"/>
    </source>
</evidence>
<dbReference type="AlphaFoldDB" id="A0A1W6B2T2"/>
<evidence type="ECO:0008006" key="3">
    <source>
        <dbReference type="Google" id="ProtNLM"/>
    </source>
</evidence>
<dbReference type="Proteomes" id="UP000192900">
    <property type="component" value="Chromosome"/>
</dbReference>